<evidence type="ECO:0000313" key="3">
    <source>
        <dbReference type="Proteomes" id="UP001590950"/>
    </source>
</evidence>
<dbReference type="Proteomes" id="UP001590950">
    <property type="component" value="Unassembled WGS sequence"/>
</dbReference>
<accession>A0ABR4A273</accession>
<proteinExistence type="predicted"/>
<protein>
    <submittedName>
        <fullName evidence="2">Uncharacterized protein</fullName>
    </submittedName>
</protein>
<reference evidence="2 3" key="1">
    <citation type="submission" date="2024-09" db="EMBL/GenBank/DDBJ databases">
        <title>Rethinking Asexuality: The Enigmatic Case of Functional Sexual Genes in Lepraria (Stereocaulaceae).</title>
        <authorList>
            <person name="Doellman M."/>
            <person name="Sun Y."/>
            <person name="Barcenas-Pena A."/>
            <person name="Lumbsch H.T."/>
            <person name="Grewe F."/>
        </authorList>
    </citation>
    <scope>NUCLEOTIDE SEQUENCE [LARGE SCALE GENOMIC DNA]</scope>
    <source>
        <strain evidence="2 3">Mercado 3170</strain>
    </source>
</reference>
<comment type="caution">
    <text evidence="2">The sequence shown here is derived from an EMBL/GenBank/DDBJ whole genome shotgun (WGS) entry which is preliminary data.</text>
</comment>
<sequence length="143" mass="15278">MDILTARNKTSNAVPPACAVQPPKDNNTTLKCNVTLVSAFPAHVFNPDTYTQFCEAVEKDPKIKLSWIVDNMGYRIPTRKENSKSGGTASEQNIMACSAASDSNCGADTFGYSIDPSPSSKASCKPPPKIPGVPQPDSRVCMP</sequence>
<feature type="compositionally biased region" description="Pro residues" evidence="1">
    <location>
        <begin position="125"/>
        <end position="134"/>
    </location>
</feature>
<dbReference type="EMBL" id="JBEFKJ010000026">
    <property type="protein sequence ID" value="KAL2039386.1"/>
    <property type="molecule type" value="Genomic_DNA"/>
</dbReference>
<organism evidence="2 3">
    <name type="scientific">Stereocaulon virgatum</name>
    <dbReference type="NCBI Taxonomy" id="373712"/>
    <lineage>
        <taxon>Eukaryota</taxon>
        <taxon>Fungi</taxon>
        <taxon>Dikarya</taxon>
        <taxon>Ascomycota</taxon>
        <taxon>Pezizomycotina</taxon>
        <taxon>Lecanoromycetes</taxon>
        <taxon>OSLEUM clade</taxon>
        <taxon>Lecanoromycetidae</taxon>
        <taxon>Lecanorales</taxon>
        <taxon>Lecanorineae</taxon>
        <taxon>Stereocaulaceae</taxon>
        <taxon>Stereocaulon</taxon>
    </lineage>
</organism>
<name>A0ABR4A273_9LECA</name>
<feature type="region of interest" description="Disordered" evidence="1">
    <location>
        <begin position="116"/>
        <end position="143"/>
    </location>
</feature>
<evidence type="ECO:0000256" key="1">
    <source>
        <dbReference type="SAM" id="MobiDB-lite"/>
    </source>
</evidence>
<keyword evidence="3" id="KW-1185">Reference proteome</keyword>
<gene>
    <name evidence="2" type="ORF">N7G274_008054</name>
</gene>
<evidence type="ECO:0000313" key="2">
    <source>
        <dbReference type="EMBL" id="KAL2039386.1"/>
    </source>
</evidence>